<evidence type="ECO:0000313" key="3">
    <source>
        <dbReference type="Proteomes" id="UP000824264"/>
    </source>
</evidence>
<dbReference type="EMBL" id="DXGI01000407">
    <property type="protein sequence ID" value="HIW79640.1"/>
    <property type="molecule type" value="Genomic_DNA"/>
</dbReference>
<organism evidence="2 3">
    <name type="scientific">Candidatus Bilophila faecipullorum</name>
    <dbReference type="NCBI Taxonomy" id="2838482"/>
    <lineage>
        <taxon>Bacteria</taxon>
        <taxon>Pseudomonadati</taxon>
        <taxon>Thermodesulfobacteriota</taxon>
        <taxon>Desulfovibrionia</taxon>
        <taxon>Desulfovibrionales</taxon>
        <taxon>Desulfovibrionaceae</taxon>
        <taxon>Bilophila</taxon>
    </lineage>
</organism>
<keyword evidence="1" id="KW-0812">Transmembrane</keyword>
<dbReference type="InterPro" id="IPR034804">
    <property type="entry name" value="SQR/QFR_C/D"/>
</dbReference>
<dbReference type="GO" id="GO:0016020">
    <property type="term" value="C:membrane"/>
    <property type="evidence" value="ECO:0007669"/>
    <property type="project" value="InterPro"/>
</dbReference>
<keyword evidence="1" id="KW-0472">Membrane</keyword>
<proteinExistence type="predicted"/>
<sequence>MNTSELEYRKPLQWGEIDPYRRGRTHVGMWAWLLQRVSALFIVFLLVLHLFFTYKPYLQFLLLLAVAFHASLGIRVILLDFNLAKITSARRLVPWTLGLGVAAAVIAWFAIY</sequence>
<dbReference type="Proteomes" id="UP000824264">
    <property type="component" value="Unassembled WGS sequence"/>
</dbReference>
<keyword evidence="1" id="KW-1133">Transmembrane helix</keyword>
<reference evidence="2" key="1">
    <citation type="journal article" date="2021" name="PeerJ">
        <title>Extensive microbial diversity within the chicken gut microbiome revealed by metagenomics and culture.</title>
        <authorList>
            <person name="Gilroy R."/>
            <person name="Ravi A."/>
            <person name="Getino M."/>
            <person name="Pursley I."/>
            <person name="Horton D.L."/>
            <person name="Alikhan N.F."/>
            <person name="Baker D."/>
            <person name="Gharbi K."/>
            <person name="Hall N."/>
            <person name="Watson M."/>
            <person name="Adriaenssens E.M."/>
            <person name="Foster-Nyarko E."/>
            <person name="Jarju S."/>
            <person name="Secka A."/>
            <person name="Antonio M."/>
            <person name="Oren A."/>
            <person name="Chaudhuri R.R."/>
            <person name="La Ragione R."/>
            <person name="Hildebrand F."/>
            <person name="Pallen M.J."/>
        </authorList>
    </citation>
    <scope>NUCLEOTIDE SEQUENCE</scope>
    <source>
        <strain evidence="2">ChiSxjej5B17-1746</strain>
    </source>
</reference>
<protein>
    <submittedName>
        <fullName evidence="2">Succinate dehydrogenase</fullName>
    </submittedName>
</protein>
<dbReference type="Gene3D" id="1.20.1300.10">
    <property type="entry name" value="Fumarate reductase/succinate dehydrogenase, transmembrane subunit"/>
    <property type="match status" value="1"/>
</dbReference>
<evidence type="ECO:0000256" key="1">
    <source>
        <dbReference type="SAM" id="Phobius"/>
    </source>
</evidence>
<feature type="transmembrane region" description="Helical" evidence="1">
    <location>
        <begin position="92"/>
        <end position="111"/>
    </location>
</feature>
<gene>
    <name evidence="2" type="ORF">H9874_10940</name>
</gene>
<evidence type="ECO:0000313" key="2">
    <source>
        <dbReference type="EMBL" id="HIW79640.1"/>
    </source>
</evidence>
<comment type="caution">
    <text evidence="2">The sequence shown here is derived from an EMBL/GenBank/DDBJ whole genome shotgun (WGS) entry which is preliminary data.</text>
</comment>
<reference evidence="2" key="2">
    <citation type="submission" date="2021-04" db="EMBL/GenBank/DDBJ databases">
        <authorList>
            <person name="Gilroy R."/>
        </authorList>
    </citation>
    <scope>NUCLEOTIDE SEQUENCE</scope>
    <source>
        <strain evidence="2">ChiSxjej5B17-1746</strain>
    </source>
</reference>
<accession>A0A9D1R2H1</accession>
<dbReference type="AlphaFoldDB" id="A0A9D1R2H1"/>
<dbReference type="SUPFAM" id="SSF81343">
    <property type="entry name" value="Fumarate reductase respiratory complex transmembrane subunits"/>
    <property type="match status" value="1"/>
</dbReference>
<name>A0A9D1R2H1_9BACT</name>
<feature type="transmembrane region" description="Helical" evidence="1">
    <location>
        <begin position="30"/>
        <end position="52"/>
    </location>
</feature>
<feature type="transmembrane region" description="Helical" evidence="1">
    <location>
        <begin position="58"/>
        <end position="80"/>
    </location>
</feature>